<dbReference type="SUPFAM" id="SSF81296">
    <property type="entry name" value="E set domains"/>
    <property type="match status" value="1"/>
</dbReference>
<dbReference type="SUPFAM" id="SSF46565">
    <property type="entry name" value="Chaperone J-domain"/>
    <property type="match status" value="1"/>
</dbReference>
<keyword evidence="2" id="KW-0472">Membrane</keyword>
<dbReference type="GO" id="GO:0008320">
    <property type="term" value="F:protein transmembrane transporter activity"/>
    <property type="evidence" value="ECO:0007669"/>
    <property type="project" value="TreeGrafter"/>
</dbReference>
<feature type="compositionally biased region" description="Acidic residues" evidence="1">
    <location>
        <begin position="642"/>
        <end position="678"/>
    </location>
</feature>
<keyword evidence="2" id="KW-1133">Transmembrane helix</keyword>
<accession>A0A1Z8JPW6</accession>
<dbReference type="GO" id="GO:0031207">
    <property type="term" value="C:Sec62/Sec63 complex"/>
    <property type="evidence" value="ECO:0007669"/>
    <property type="project" value="TreeGrafter"/>
</dbReference>
<evidence type="ECO:0000313" key="5">
    <source>
        <dbReference type="Proteomes" id="UP000195871"/>
    </source>
</evidence>
<dbReference type="CDD" id="cd06257">
    <property type="entry name" value="DnaJ"/>
    <property type="match status" value="1"/>
</dbReference>
<dbReference type="InterPro" id="IPR014756">
    <property type="entry name" value="Ig_E-set"/>
</dbReference>
<dbReference type="PANTHER" id="PTHR24075:SF0">
    <property type="entry name" value="TRANSLOCATION PROTEIN SEC63 HOMOLOG"/>
    <property type="match status" value="1"/>
</dbReference>
<evidence type="ECO:0000259" key="3">
    <source>
        <dbReference type="PROSITE" id="PS50076"/>
    </source>
</evidence>
<feature type="transmembrane region" description="Helical" evidence="2">
    <location>
        <begin position="211"/>
        <end position="233"/>
    </location>
</feature>
<sequence>MSQSHYEYDTNNETWPVFLLTAIAVPLLPYTYSCLRDGLFSSRRQPLKDAKSTSESSFNPYNSTHLLKFRSSQRKSRFWKWSTLFLLASWIVVLSLIYKIRSTHYTVSESNFDPWKILGISESDSEKVIKTAYRKLSLKFHPDKIDTSNMSPEEIDLVDSSYVLINKAYKALTDESVRENFLKYGNPDGPNEIKHGIALPEFLINGKASPLLVLVYILLISIILPLIVGNWWYGVKSKTKNDIHVNTAHHFMKIMMNASPTKLLLVDDILHFISHAVEFKQLDDSLTPNDVYNYLKSFIDRTPSKNEKLRLKVVSLAPKLLVAFIEISAAFKNTDYTLKLVDAHRCIIQALNIEKNAVHYKFKEILQLPGVENLNINKNDPLNSNVLTLGKLLKKPNCDLNTYLQKSKDTDLDQILDYASKIPLIEPLETSFKVPGEKVISPNSSTNLSLKFLIKSPRHSSKPSVDKLSKFVIDNELHELETLENLKDPLEFVNKQPLISLPSMPPFFPDLEYIESNSGWLALLVSQRDNKIVEIPKLLNKADLSNLYLSNDDFLSSKAHVSTFKIQLQSPAPKEPGVYHFRLIIRNLIYFGSDIDIPVSMEVKENPTVDSDVYGIEDPNEDSIAGAMATLRGEPVKRFENEYESSDDEDDDDHSDTDSVDLWTDLDTDTEVEEDTLK</sequence>
<feature type="transmembrane region" description="Helical" evidence="2">
    <location>
        <begin position="78"/>
        <end position="98"/>
    </location>
</feature>
<dbReference type="Gene3D" id="1.10.287.110">
    <property type="entry name" value="DnaJ domain"/>
    <property type="match status" value="1"/>
</dbReference>
<dbReference type="GO" id="GO:0006614">
    <property type="term" value="P:SRP-dependent cotranslational protein targeting to membrane"/>
    <property type="evidence" value="ECO:0007669"/>
    <property type="project" value="TreeGrafter"/>
</dbReference>
<comment type="caution">
    <text evidence="4">The sequence shown here is derived from an EMBL/GenBank/DDBJ whole genome shotgun (WGS) entry which is preliminary data.</text>
</comment>
<dbReference type="AlphaFoldDB" id="A0A1Z8JPW6"/>
<dbReference type="SUPFAM" id="SSF158702">
    <property type="entry name" value="Sec63 N-terminal domain-like"/>
    <property type="match status" value="1"/>
</dbReference>
<feature type="region of interest" description="Disordered" evidence="1">
    <location>
        <begin position="629"/>
        <end position="678"/>
    </location>
</feature>
<gene>
    <name evidence="4" type="ORF">CAS74_002333</name>
</gene>
<name>A0A1Z8JPW6_PICKU</name>
<evidence type="ECO:0000256" key="2">
    <source>
        <dbReference type="SAM" id="Phobius"/>
    </source>
</evidence>
<dbReference type="EMBL" id="NHMM01000003">
    <property type="protein sequence ID" value="OUT22591.1"/>
    <property type="molecule type" value="Genomic_DNA"/>
</dbReference>
<dbReference type="Pfam" id="PF00226">
    <property type="entry name" value="DnaJ"/>
    <property type="match status" value="1"/>
</dbReference>
<dbReference type="VEuPathDB" id="FungiDB:C5L36_0D03550"/>
<feature type="domain" description="J" evidence="3">
    <location>
        <begin position="113"/>
        <end position="185"/>
    </location>
</feature>
<dbReference type="SMART" id="SM00271">
    <property type="entry name" value="DnaJ"/>
    <property type="match status" value="1"/>
</dbReference>
<reference evidence="4 5" key="1">
    <citation type="submission" date="2017-05" db="EMBL/GenBank/DDBJ databases">
        <title>The Genome Sequence of Candida krusei Ckrusei653.</title>
        <authorList>
            <person name="Cuomo C."/>
            <person name="Forche A."/>
            <person name="Young S."/>
            <person name="Abouelleil A."/>
            <person name="Cao P."/>
            <person name="Chapman S."/>
            <person name="Cusick C."/>
            <person name="Shea T."/>
            <person name="Nusbaum C."/>
            <person name="Birren B."/>
        </authorList>
    </citation>
    <scope>NUCLEOTIDE SEQUENCE [LARGE SCALE GENOMIC DNA]</scope>
    <source>
        <strain evidence="4 5">Ckrusei653</strain>
    </source>
</reference>
<evidence type="ECO:0000313" key="4">
    <source>
        <dbReference type="EMBL" id="OUT22591.1"/>
    </source>
</evidence>
<proteinExistence type="predicted"/>
<organism evidence="4 5">
    <name type="scientific">Pichia kudriavzevii</name>
    <name type="common">Yeast</name>
    <name type="synonym">Issatchenkia orientalis</name>
    <dbReference type="NCBI Taxonomy" id="4909"/>
    <lineage>
        <taxon>Eukaryota</taxon>
        <taxon>Fungi</taxon>
        <taxon>Dikarya</taxon>
        <taxon>Ascomycota</taxon>
        <taxon>Saccharomycotina</taxon>
        <taxon>Pichiomycetes</taxon>
        <taxon>Pichiales</taxon>
        <taxon>Pichiaceae</taxon>
        <taxon>Pichia</taxon>
    </lineage>
</organism>
<dbReference type="InterPro" id="IPR001623">
    <property type="entry name" value="DnaJ_domain"/>
</dbReference>
<dbReference type="GO" id="GO:0006620">
    <property type="term" value="P:post-translational protein targeting to endoplasmic reticulum membrane"/>
    <property type="evidence" value="ECO:0007669"/>
    <property type="project" value="TreeGrafter"/>
</dbReference>
<dbReference type="GO" id="GO:0003723">
    <property type="term" value="F:RNA binding"/>
    <property type="evidence" value="ECO:0007669"/>
    <property type="project" value="TreeGrafter"/>
</dbReference>
<dbReference type="PANTHER" id="PTHR24075">
    <property type="entry name" value="SEC63 DOMAIN-CONTAINING"/>
    <property type="match status" value="1"/>
</dbReference>
<dbReference type="PRINTS" id="PR00625">
    <property type="entry name" value="JDOMAIN"/>
</dbReference>
<dbReference type="PROSITE" id="PS50076">
    <property type="entry name" value="DNAJ_2"/>
    <property type="match status" value="1"/>
</dbReference>
<protein>
    <recommendedName>
        <fullName evidence="3">J domain-containing protein</fullName>
    </recommendedName>
</protein>
<feature type="transmembrane region" description="Helical" evidence="2">
    <location>
        <begin position="15"/>
        <end position="35"/>
    </location>
</feature>
<dbReference type="Proteomes" id="UP000195871">
    <property type="component" value="Unassembled WGS sequence"/>
</dbReference>
<keyword evidence="2" id="KW-0812">Transmembrane</keyword>
<evidence type="ECO:0000256" key="1">
    <source>
        <dbReference type="SAM" id="MobiDB-lite"/>
    </source>
</evidence>
<dbReference type="InterPro" id="IPR036869">
    <property type="entry name" value="J_dom_sf"/>
</dbReference>